<dbReference type="RefSeq" id="WP_012530277.1">
    <property type="nucleotide sequence ID" value="NC_011146.1"/>
</dbReference>
<evidence type="ECO:0000256" key="1">
    <source>
        <dbReference type="SAM" id="SignalP"/>
    </source>
</evidence>
<dbReference type="KEGG" id="gbm:Gbem_1842"/>
<protein>
    <recommendedName>
        <fullName evidence="2">DUF2314 domain-containing protein</fullName>
    </recommendedName>
</protein>
<feature type="signal peptide" evidence="1">
    <location>
        <begin position="1"/>
        <end position="22"/>
    </location>
</feature>
<dbReference type="PROSITE" id="PS51257">
    <property type="entry name" value="PROKAR_LIPOPROTEIN"/>
    <property type="match status" value="1"/>
</dbReference>
<keyword evidence="1" id="KW-0732">Signal</keyword>
<dbReference type="AlphaFoldDB" id="B5EAZ6"/>
<name>B5EAZ6_CITBB</name>
<gene>
    <name evidence="3" type="ordered locus">Gbem_1842</name>
</gene>
<evidence type="ECO:0000313" key="3">
    <source>
        <dbReference type="EMBL" id="ACH38857.1"/>
    </source>
</evidence>
<evidence type="ECO:0000313" key="4">
    <source>
        <dbReference type="Proteomes" id="UP000008825"/>
    </source>
</evidence>
<dbReference type="HOGENOM" id="CLU_129853_1_0_7"/>
<dbReference type="Proteomes" id="UP000008825">
    <property type="component" value="Chromosome"/>
</dbReference>
<accession>B5EAZ6</accession>
<feature type="domain" description="DUF2314" evidence="2">
    <location>
        <begin position="37"/>
        <end position="161"/>
    </location>
</feature>
<dbReference type="eggNOG" id="COG3779">
    <property type="taxonomic scope" value="Bacteria"/>
</dbReference>
<feature type="chain" id="PRO_5002829652" description="DUF2314 domain-containing protein" evidence="1">
    <location>
        <begin position="23"/>
        <end position="163"/>
    </location>
</feature>
<dbReference type="InterPro" id="IPR018756">
    <property type="entry name" value="DUF2314"/>
</dbReference>
<proteinExistence type="predicted"/>
<organism evidence="3 4">
    <name type="scientific">Citrifermentans bemidjiense (strain ATCC BAA-1014 / DSM 16622 / JCM 12645 / Bem)</name>
    <name type="common">Geobacter bemidjiensis</name>
    <dbReference type="NCBI Taxonomy" id="404380"/>
    <lineage>
        <taxon>Bacteria</taxon>
        <taxon>Pseudomonadati</taxon>
        <taxon>Thermodesulfobacteriota</taxon>
        <taxon>Desulfuromonadia</taxon>
        <taxon>Geobacterales</taxon>
        <taxon>Geobacteraceae</taxon>
        <taxon>Citrifermentans</taxon>
    </lineage>
</organism>
<reference evidence="3 4" key="1">
    <citation type="submission" date="2008-07" db="EMBL/GenBank/DDBJ databases">
        <title>Complete sequence of Geobacter bemidjiensis BEM.</title>
        <authorList>
            <consortium name="US DOE Joint Genome Institute"/>
            <person name="Lucas S."/>
            <person name="Copeland A."/>
            <person name="Lapidus A."/>
            <person name="Glavina del Rio T."/>
            <person name="Dalin E."/>
            <person name="Tice H."/>
            <person name="Bruce D."/>
            <person name="Goodwin L."/>
            <person name="Pitluck S."/>
            <person name="Kiss H."/>
            <person name="Brettin T."/>
            <person name="Detter J.C."/>
            <person name="Han C."/>
            <person name="Kuske C.R."/>
            <person name="Schmutz J."/>
            <person name="Larimer F."/>
            <person name="Land M."/>
            <person name="Hauser L."/>
            <person name="Kyrpides N."/>
            <person name="Lykidis A."/>
            <person name="Lovley D."/>
            <person name="Richardson P."/>
        </authorList>
    </citation>
    <scope>NUCLEOTIDE SEQUENCE [LARGE SCALE GENOMIC DNA]</scope>
    <source>
        <strain evidence="4">ATCC BAA-1014 / DSM 16622 / JCM 12645 / Bem</strain>
    </source>
</reference>
<dbReference type="OrthoDB" id="121776at2"/>
<evidence type="ECO:0000259" key="2">
    <source>
        <dbReference type="Pfam" id="PF10077"/>
    </source>
</evidence>
<sequence length="163" mass="18174">MKRVLLLVVGIAMFMGTGCSRSADKEADNFKQVQTEDQAMSAAITKAKESSADFVRAFHEQQPGTKDFYVKKPYPTPSKNNEHMWIEVAAERNGVISGVIANIAEETSEVKLGDAVTVKVDEISDWRYLNGNKLVGGYTIRYFVDKMSPQEKAEFLKKAGFKI</sequence>
<dbReference type="Pfam" id="PF10077">
    <property type="entry name" value="DUF2314"/>
    <property type="match status" value="1"/>
</dbReference>
<reference evidence="3 4" key="2">
    <citation type="journal article" date="2010" name="BMC Genomics">
        <title>The genome of Geobacter bemidjiensis, exemplar for the subsurface clade of Geobacter species that predominate in Fe(III)-reducing subsurface environments.</title>
        <authorList>
            <person name="Aklujkar M."/>
            <person name="Young N.D."/>
            <person name="Holmes D."/>
            <person name="Chavan M."/>
            <person name="Risso C."/>
            <person name="Kiss H.E."/>
            <person name="Han C.S."/>
            <person name="Land M.L."/>
            <person name="Lovley D.R."/>
        </authorList>
    </citation>
    <scope>NUCLEOTIDE SEQUENCE [LARGE SCALE GENOMIC DNA]</scope>
    <source>
        <strain evidence="4">ATCC BAA-1014 / DSM 16622 / JCM 12645 / Bem</strain>
    </source>
</reference>
<keyword evidence="4" id="KW-1185">Reference proteome</keyword>
<dbReference type="EMBL" id="CP001124">
    <property type="protein sequence ID" value="ACH38857.1"/>
    <property type="molecule type" value="Genomic_DNA"/>
</dbReference>